<evidence type="ECO:0000313" key="1">
    <source>
        <dbReference type="EMBL" id="MCP1380827.1"/>
    </source>
</evidence>
<gene>
    <name evidence="1" type="ORF">NCI00_00255</name>
</gene>
<keyword evidence="2" id="KW-1185">Reference proteome</keyword>
<sequence>MNSKELSVKFIEGIDKALKELVPKKAVLGQSFVIADAKGGMKTIPAKQLLKKIQSKKKWH</sequence>
<dbReference type="RefSeq" id="WP_253523772.1">
    <property type="nucleotide sequence ID" value="NZ_JAMZEL010000001.1"/>
</dbReference>
<accession>A0ABT1FGE9</accession>
<evidence type="ECO:0000313" key="2">
    <source>
        <dbReference type="Proteomes" id="UP001204772"/>
    </source>
</evidence>
<reference evidence="1 2" key="1">
    <citation type="submission" date="2022-06" db="EMBL/GenBank/DDBJ databases">
        <title>Runella sp. S5 genome sequencing.</title>
        <authorList>
            <person name="Park S."/>
        </authorList>
    </citation>
    <scope>NUCLEOTIDE SEQUENCE [LARGE SCALE GENOMIC DNA]</scope>
    <source>
        <strain evidence="1 2">S5</strain>
    </source>
</reference>
<name>A0ABT1FGE9_9BACT</name>
<dbReference type="EMBL" id="JAMZEL010000001">
    <property type="protein sequence ID" value="MCP1380827.1"/>
    <property type="molecule type" value="Genomic_DNA"/>
</dbReference>
<comment type="caution">
    <text evidence="1">The sequence shown here is derived from an EMBL/GenBank/DDBJ whole genome shotgun (WGS) entry which is preliminary data.</text>
</comment>
<proteinExistence type="predicted"/>
<dbReference type="Proteomes" id="UP001204772">
    <property type="component" value="Unassembled WGS sequence"/>
</dbReference>
<protein>
    <submittedName>
        <fullName evidence="1">Uncharacterized protein</fullName>
    </submittedName>
</protein>
<organism evidence="1 2">
    <name type="scientific">Runella salmonicolor</name>
    <dbReference type="NCBI Taxonomy" id="2950278"/>
    <lineage>
        <taxon>Bacteria</taxon>
        <taxon>Pseudomonadati</taxon>
        <taxon>Bacteroidota</taxon>
        <taxon>Cytophagia</taxon>
        <taxon>Cytophagales</taxon>
        <taxon>Spirosomataceae</taxon>
        <taxon>Runella</taxon>
    </lineage>
</organism>